<evidence type="ECO:0000313" key="2">
    <source>
        <dbReference type="Proteomes" id="UP000251617"/>
    </source>
</evidence>
<sequence>MNQLPSQSEAARGAFSSFEACRNTQKGPVVILASGASAKDFPLEDFASVPIIAMNGSISMLVGTDVRPFFYICTDKDFCNQQPELFATALHSSPRLALWPEQFDLFDLPEDTERYPLLKALDPTFSEWLGLGDGRYARNRTLWSKRARSIGFSRNLSYGFFDARTVAFVALQLAYHLGFDDVLLVGVDLNQSAGRFYETNGGKRSPCGLDQHWESRILPSLTLMAHQVVGERFRVHNLSTRSRIPPALIPRIDLQQARALAARATAVV</sequence>
<protein>
    <submittedName>
        <fullName evidence="1">Lipopolysaccharide biosynthesis protein</fullName>
    </submittedName>
</protein>
<name>A0AAD0PEW6_PSEPU</name>
<reference evidence="1 2" key="1">
    <citation type="submission" date="2018-06" db="EMBL/GenBank/DDBJ databases">
        <title>The genome of Pseudomonas putida NX-1, a lignin degrader.</title>
        <authorList>
            <person name="Xu Z."/>
        </authorList>
    </citation>
    <scope>NUCLEOTIDE SEQUENCE [LARGE SCALE GENOMIC DNA]</scope>
    <source>
        <strain evidence="1 2">NX-1</strain>
    </source>
</reference>
<gene>
    <name evidence="1" type="ORF">C1S65_12710</name>
</gene>
<organism evidence="1 2">
    <name type="scientific">Pseudomonas putida</name>
    <name type="common">Arthrobacter siderocapsulatus</name>
    <dbReference type="NCBI Taxonomy" id="303"/>
    <lineage>
        <taxon>Bacteria</taxon>
        <taxon>Pseudomonadati</taxon>
        <taxon>Pseudomonadota</taxon>
        <taxon>Gammaproteobacteria</taxon>
        <taxon>Pseudomonadales</taxon>
        <taxon>Pseudomonadaceae</taxon>
        <taxon>Pseudomonas</taxon>
    </lineage>
</organism>
<proteinExistence type="predicted"/>
<evidence type="ECO:0000313" key="1">
    <source>
        <dbReference type="EMBL" id="AXA24938.1"/>
    </source>
</evidence>
<dbReference type="RefSeq" id="WP_112898221.1">
    <property type="nucleotide sequence ID" value="NZ_CP030750.1"/>
</dbReference>
<dbReference type="Proteomes" id="UP000251617">
    <property type="component" value="Chromosome"/>
</dbReference>
<accession>A0AAD0PEW6</accession>
<dbReference type="AlphaFoldDB" id="A0AAD0PEW6"/>
<dbReference type="EMBL" id="CP030750">
    <property type="protein sequence ID" value="AXA24938.1"/>
    <property type="molecule type" value="Genomic_DNA"/>
</dbReference>